<dbReference type="EMBL" id="DS022242">
    <property type="protein sequence ID" value="EWG37354.1"/>
    <property type="molecule type" value="Genomic_DNA"/>
</dbReference>
<dbReference type="RefSeq" id="XP_018743549.1">
    <property type="nucleotide sequence ID" value="XM_018903749.1"/>
</dbReference>
<dbReference type="GeneID" id="30071637"/>
<dbReference type="EMBL" id="DS022242">
    <property type="protein sequence ID" value="EWG37352.1"/>
    <property type="molecule type" value="Genomic_DNA"/>
</dbReference>
<gene>
    <name evidence="2" type="ORF">FVEG_14761</name>
</gene>
<name>W7LXR7_GIBM7</name>
<accession>W7LXR7</accession>
<dbReference type="EMBL" id="DS022242">
    <property type="protein sequence ID" value="EWG37349.1"/>
    <property type="molecule type" value="Genomic_DNA"/>
</dbReference>
<dbReference type="AlphaFoldDB" id="W7LXR7"/>
<evidence type="ECO:0000313" key="2">
    <source>
        <dbReference type="EMBL" id="EWG37352.1"/>
    </source>
</evidence>
<dbReference type="RefSeq" id="XP_018743546.1">
    <property type="nucleotide sequence ID" value="XM_018903746.1"/>
</dbReference>
<dbReference type="EMBL" id="DS022242">
    <property type="protein sequence ID" value="EWG37353.1"/>
    <property type="molecule type" value="Genomic_DNA"/>
</dbReference>
<dbReference type="EMBL" id="DS022242">
    <property type="protein sequence ID" value="EWG37357.1"/>
    <property type="molecule type" value="Genomic_DNA"/>
</dbReference>
<keyword evidence="3" id="KW-1185">Reference proteome</keyword>
<dbReference type="KEGG" id="fvr:FVEG_14761"/>
<dbReference type="EMBL" id="DS022242">
    <property type="protein sequence ID" value="EWG37351.1"/>
    <property type="molecule type" value="Genomic_DNA"/>
</dbReference>
<sequence>MNGPGLSSAAQPGPARPASLREPTLSDLTYKPLIRLVFLCNNAQAVKTQQPVSHRHSVSKLSPLSVGARTLSRCTCPSPLTVIPFLPSHRNLLACTPFPPVTLFRL</sequence>
<evidence type="ECO:0000313" key="3">
    <source>
        <dbReference type="Proteomes" id="UP000009096"/>
    </source>
</evidence>
<dbReference type="EMBL" id="DS022242">
    <property type="protein sequence ID" value="EWG37350.1"/>
    <property type="molecule type" value="Genomic_DNA"/>
</dbReference>
<dbReference type="RefSeq" id="XP_018743542.1">
    <property type="nucleotide sequence ID" value="XM_018903742.1"/>
</dbReference>
<dbReference type="RefSeq" id="XP_018743541.1">
    <property type="nucleotide sequence ID" value="XM_018903741.1"/>
</dbReference>
<dbReference type="RefSeq" id="XP_018743548.1">
    <property type="nucleotide sequence ID" value="XM_018903748.1"/>
</dbReference>
<dbReference type="VEuPathDB" id="FungiDB:FVEG_14761"/>
<dbReference type="EMBL" id="DS022242">
    <property type="protein sequence ID" value="EWG37356.1"/>
    <property type="molecule type" value="Genomic_DNA"/>
</dbReference>
<protein>
    <submittedName>
        <fullName evidence="2">Uncharacterized protein</fullName>
    </submittedName>
</protein>
<dbReference type="EMBL" id="DS022242">
    <property type="protein sequence ID" value="EWG37358.1"/>
    <property type="molecule type" value="Genomic_DNA"/>
</dbReference>
<proteinExistence type="predicted"/>
<evidence type="ECO:0000256" key="1">
    <source>
        <dbReference type="SAM" id="MobiDB-lite"/>
    </source>
</evidence>
<feature type="region of interest" description="Disordered" evidence="1">
    <location>
        <begin position="1"/>
        <end position="23"/>
    </location>
</feature>
<dbReference type="RefSeq" id="XP_018743547.1">
    <property type="nucleotide sequence ID" value="XM_018903747.1"/>
</dbReference>
<dbReference type="RefSeq" id="XP_018743545.1">
    <property type="nucleotide sequence ID" value="XM_018903745.1"/>
</dbReference>
<dbReference type="RefSeq" id="XP_018743540.1">
    <property type="nucleotide sequence ID" value="XM_018903740.1"/>
</dbReference>
<organism evidence="2 3">
    <name type="scientific">Gibberella moniliformis (strain M3125 / FGSC 7600)</name>
    <name type="common">Maize ear and stalk rot fungus</name>
    <name type="synonym">Fusarium verticillioides</name>
    <dbReference type="NCBI Taxonomy" id="334819"/>
    <lineage>
        <taxon>Eukaryota</taxon>
        <taxon>Fungi</taxon>
        <taxon>Dikarya</taxon>
        <taxon>Ascomycota</taxon>
        <taxon>Pezizomycotina</taxon>
        <taxon>Sordariomycetes</taxon>
        <taxon>Hypocreomycetidae</taxon>
        <taxon>Hypocreales</taxon>
        <taxon>Nectriaceae</taxon>
        <taxon>Fusarium</taxon>
        <taxon>Fusarium fujikuroi species complex</taxon>
    </lineage>
</organism>
<dbReference type="RefSeq" id="XP_018743543.1">
    <property type="nucleotide sequence ID" value="XM_018903743.1"/>
</dbReference>
<reference evidence="2 3" key="1">
    <citation type="journal article" date="2010" name="Nature">
        <title>Comparative genomics reveals mobile pathogenicity chromosomes in Fusarium.</title>
        <authorList>
            <person name="Ma L.J."/>
            <person name="van der Does H.C."/>
            <person name="Borkovich K.A."/>
            <person name="Coleman J.J."/>
            <person name="Daboussi M.J."/>
            <person name="Di Pietro A."/>
            <person name="Dufresne M."/>
            <person name="Freitag M."/>
            <person name="Grabherr M."/>
            <person name="Henrissat B."/>
            <person name="Houterman P.M."/>
            <person name="Kang S."/>
            <person name="Shim W.B."/>
            <person name="Woloshuk C."/>
            <person name="Xie X."/>
            <person name="Xu J.R."/>
            <person name="Antoniw J."/>
            <person name="Baker S.E."/>
            <person name="Bluhm B.H."/>
            <person name="Breakspear A."/>
            <person name="Brown D.W."/>
            <person name="Butchko R.A."/>
            <person name="Chapman S."/>
            <person name="Coulson R."/>
            <person name="Coutinho P.M."/>
            <person name="Danchin E.G."/>
            <person name="Diener A."/>
            <person name="Gale L.R."/>
            <person name="Gardiner D.M."/>
            <person name="Goff S."/>
            <person name="Hammond-Kosack K.E."/>
            <person name="Hilburn K."/>
            <person name="Hua-Van A."/>
            <person name="Jonkers W."/>
            <person name="Kazan K."/>
            <person name="Kodira C.D."/>
            <person name="Koehrsen M."/>
            <person name="Kumar L."/>
            <person name="Lee Y.H."/>
            <person name="Li L."/>
            <person name="Manners J.M."/>
            <person name="Miranda-Saavedra D."/>
            <person name="Mukherjee M."/>
            <person name="Park G."/>
            <person name="Park J."/>
            <person name="Park S.Y."/>
            <person name="Proctor R.H."/>
            <person name="Regev A."/>
            <person name="Ruiz-Roldan M.C."/>
            <person name="Sain D."/>
            <person name="Sakthikumar S."/>
            <person name="Sykes S."/>
            <person name="Schwartz D.C."/>
            <person name="Turgeon B.G."/>
            <person name="Wapinski I."/>
            <person name="Yoder O."/>
            <person name="Young S."/>
            <person name="Zeng Q."/>
            <person name="Zhou S."/>
            <person name="Galagan J."/>
            <person name="Cuomo C.A."/>
            <person name="Kistler H.C."/>
            <person name="Rep M."/>
        </authorList>
    </citation>
    <scope>NUCLEOTIDE SEQUENCE [LARGE SCALE GENOMIC DNA]</scope>
    <source>
        <strain evidence="2">7600</strain>
        <strain evidence="3">M3125 / FGSC 7600</strain>
    </source>
</reference>
<dbReference type="RefSeq" id="XP_018743544.1">
    <property type="nucleotide sequence ID" value="XM_018903744.1"/>
</dbReference>
<dbReference type="EMBL" id="DS022242">
    <property type="protein sequence ID" value="EWG37355.1"/>
    <property type="molecule type" value="Genomic_DNA"/>
</dbReference>
<dbReference type="Proteomes" id="UP000009096">
    <property type="component" value="Chromosome 1"/>
</dbReference>
<reference evidence="2" key="2">
    <citation type="submission" date="2013-11" db="EMBL/GenBank/DDBJ databases">
        <authorList>
            <consortium name="The Broad Institute Genome Sequencing Platform"/>
            <person name="Ma L.-J."/>
            <person name="Corby-Kistler H."/>
            <person name="Broz K."/>
            <person name="Gale L.R."/>
            <person name="Jonkers W."/>
            <person name="O'Donnell K."/>
            <person name="Ploetz R."/>
            <person name="Steinberg C."/>
            <person name="Schwartz D.C."/>
            <person name="VanEtten H."/>
            <person name="Zhou S."/>
            <person name="Young S.K."/>
            <person name="Zeng Q."/>
            <person name="Gargeya S."/>
            <person name="Fitzgerald M."/>
            <person name="Abouelleil A."/>
            <person name="Alvarado L."/>
            <person name="Chapman S.B."/>
            <person name="Gainer-Dewar J."/>
            <person name="Goldberg J."/>
            <person name="Griggs A."/>
            <person name="Gujja S."/>
            <person name="Hansen M."/>
            <person name="Howarth C."/>
            <person name="Imamovic A."/>
            <person name="Ireland A."/>
            <person name="Larimer J."/>
            <person name="McCowan C."/>
            <person name="Murphy C."/>
            <person name="Pearson M."/>
            <person name="Poon T.W."/>
            <person name="Priest M."/>
            <person name="Roberts A."/>
            <person name="Saif S."/>
            <person name="Shea T."/>
            <person name="Sykes S."/>
            <person name="Wortman J."/>
            <person name="Nusbaum C."/>
            <person name="Birren B."/>
        </authorList>
    </citation>
    <scope>NUCLEOTIDE SEQUENCE</scope>
    <source>
        <strain evidence="2">7600</strain>
    </source>
</reference>